<name>A0A1D6GCY6_MAIZE</name>
<keyword evidence="3" id="KW-0129">CBS domain</keyword>
<accession>A0A1D6GCY6</accession>
<reference evidence="4" key="1">
    <citation type="submission" date="2015-12" db="EMBL/GenBank/DDBJ databases">
        <title>Update maize B73 reference genome by single molecule sequencing technologies.</title>
        <authorList>
            <consortium name="Maize Genome Sequencing Project"/>
            <person name="Ware D."/>
        </authorList>
    </citation>
    <scope>NUCLEOTIDE SEQUENCE</scope>
    <source>
        <tissue evidence="4">Seedling</tissue>
    </source>
</reference>
<gene>
    <name evidence="4" type="ORF">ZEAMMB73_Zm00001d012817</name>
</gene>
<proteinExistence type="inferred from homology"/>
<dbReference type="Pfam" id="PF00571">
    <property type="entry name" value="CBS"/>
    <property type="match status" value="1"/>
</dbReference>
<dbReference type="ExpressionAtlas" id="A0A1D6GCY6">
    <property type="expression patterns" value="baseline and differential"/>
</dbReference>
<dbReference type="PANTHER" id="PTHR13780:SF35">
    <property type="entry name" value="LD22662P"/>
    <property type="match status" value="1"/>
</dbReference>
<dbReference type="InterPro" id="IPR050511">
    <property type="entry name" value="AMPK_gamma/SDS23_families"/>
</dbReference>
<organism evidence="4">
    <name type="scientific">Zea mays</name>
    <name type="common">Maize</name>
    <dbReference type="NCBI Taxonomy" id="4577"/>
    <lineage>
        <taxon>Eukaryota</taxon>
        <taxon>Viridiplantae</taxon>
        <taxon>Streptophyta</taxon>
        <taxon>Embryophyta</taxon>
        <taxon>Tracheophyta</taxon>
        <taxon>Spermatophyta</taxon>
        <taxon>Magnoliopsida</taxon>
        <taxon>Liliopsida</taxon>
        <taxon>Poales</taxon>
        <taxon>Poaceae</taxon>
        <taxon>PACMAD clade</taxon>
        <taxon>Panicoideae</taxon>
        <taxon>Andropogonodae</taxon>
        <taxon>Andropogoneae</taxon>
        <taxon>Tripsacinae</taxon>
        <taxon>Zea</taxon>
    </lineage>
</organism>
<dbReference type="Gene3D" id="3.10.580.10">
    <property type="entry name" value="CBS-domain"/>
    <property type="match status" value="1"/>
</dbReference>
<protein>
    <submittedName>
        <fullName evidence="4">Sucrose nonfermenting 4-like protein</fullName>
    </submittedName>
</protein>
<dbReference type="EMBL" id="CM000781">
    <property type="protein sequence ID" value="AQK61498.1"/>
    <property type="molecule type" value="Genomic_DNA"/>
</dbReference>
<dbReference type="InterPro" id="IPR000644">
    <property type="entry name" value="CBS_dom"/>
</dbReference>
<evidence type="ECO:0000313" key="4">
    <source>
        <dbReference type="EMBL" id="AQK61498.1"/>
    </source>
</evidence>
<dbReference type="SUPFAM" id="SSF54631">
    <property type="entry name" value="CBS-domain pair"/>
    <property type="match status" value="1"/>
</dbReference>
<dbReference type="InterPro" id="IPR046342">
    <property type="entry name" value="CBS_dom_sf"/>
</dbReference>
<evidence type="ECO:0000256" key="3">
    <source>
        <dbReference type="ARBA" id="ARBA00023122"/>
    </source>
</evidence>
<keyword evidence="2" id="KW-0677">Repeat</keyword>
<sequence>MLRPNASLSSALNMLVQAGVSSIPIVDDNDSLLDTYSRSDITALAKDKVYTHVRLDEMTIHQVC</sequence>
<dbReference type="PROSITE" id="PS51371">
    <property type="entry name" value="CBS"/>
    <property type="match status" value="1"/>
</dbReference>
<evidence type="ECO:0000256" key="1">
    <source>
        <dbReference type="ARBA" id="ARBA00006750"/>
    </source>
</evidence>
<dbReference type="AlphaFoldDB" id="A0A1D6GCY6"/>
<dbReference type="PANTHER" id="PTHR13780">
    <property type="entry name" value="AMP-ACTIVATED PROTEIN KINASE, GAMMA REGULATORY SUBUNIT"/>
    <property type="match status" value="1"/>
</dbReference>
<evidence type="ECO:0000256" key="2">
    <source>
        <dbReference type="ARBA" id="ARBA00022737"/>
    </source>
</evidence>
<comment type="similarity">
    <text evidence="1">Belongs to the 5'-AMP-activated protein kinase gamma subunit family.</text>
</comment>